<dbReference type="InterPro" id="IPR012132">
    <property type="entry name" value="GMC_OxRdtase"/>
</dbReference>
<feature type="domain" description="Glucose-methanol-choline oxidoreductase N-terminal" evidence="7">
    <location>
        <begin position="352"/>
        <end position="366"/>
    </location>
</feature>
<keyword evidence="6" id="KW-1133">Transmembrane helix</keyword>
<dbReference type="Gene3D" id="3.50.50.60">
    <property type="entry name" value="FAD/NAD(P)-binding domain"/>
    <property type="match status" value="1"/>
</dbReference>
<dbReference type="GO" id="GO:0050660">
    <property type="term" value="F:flavin adenine dinucleotide binding"/>
    <property type="evidence" value="ECO:0007669"/>
    <property type="project" value="InterPro"/>
</dbReference>
<protein>
    <recommendedName>
        <fullName evidence="7">Glucose-methanol-choline oxidoreductase N-terminal domain-containing protein</fullName>
    </recommendedName>
</protein>
<reference evidence="8 9" key="1">
    <citation type="submission" date="2013-11" db="EMBL/GenBank/DDBJ databases">
        <title>The Genome Sequence of Phytophthora parasitica P1976.</title>
        <authorList>
            <consortium name="The Broad Institute Genomics Platform"/>
            <person name="Russ C."/>
            <person name="Tyler B."/>
            <person name="Panabieres F."/>
            <person name="Shan W."/>
            <person name="Tripathy S."/>
            <person name="Grunwald N."/>
            <person name="Machado M."/>
            <person name="Johnson C.S."/>
            <person name="Walker B."/>
            <person name="Young S."/>
            <person name="Zeng Q."/>
            <person name="Gargeya S."/>
            <person name="Fitzgerald M."/>
            <person name="Haas B."/>
            <person name="Abouelleil A."/>
            <person name="Allen A.W."/>
            <person name="Alvarado L."/>
            <person name="Arachchi H.M."/>
            <person name="Berlin A.M."/>
            <person name="Chapman S.B."/>
            <person name="Gainer-Dewar J."/>
            <person name="Goldberg J."/>
            <person name="Griggs A."/>
            <person name="Gujja S."/>
            <person name="Hansen M."/>
            <person name="Howarth C."/>
            <person name="Imamovic A."/>
            <person name="Ireland A."/>
            <person name="Larimer J."/>
            <person name="McCowan C."/>
            <person name="Murphy C."/>
            <person name="Pearson M."/>
            <person name="Poon T.W."/>
            <person name="Priest M."/>
            <person name="Roberts A."/>
            <person name="Saif S."/>
            <person name="Shea T."/>
            <person name="Sisk P."/>
            <person name="Sykes S."/>
            <person name="Wortman J."/>
            <person name="Nusbaum C."/>
            <person name="Birren B."/>
        </authorList>
    </citation>
    <scope>NUCLEOTIDE SEQUENCE [LARGE SCALE GENOMIC DNA]</scope>
    <source>
        <strain evidence="8 9">P1976</strain>
    </source>
</reference>
<sequence length="662" mass="72771">MAASYSDERSPLLRPGVQRIGRRTRLLVSGLALLLLFAGGAACVAIVLRLLRPGALSTITPLVLSEEYDAIVIGGGPAGSVVAKLLSDDPWRRVLLVEAGNASQTQLGGKVGRLNLCKNSWRSNLRNLILQDAIPSPLNSKKLTPFDVPFYWTNVANTPSLHWAYPDVNVAKALGGCGIHNAMLYVRALPSDLRRWQMENWTWEKALDIYLSIEDFDGPNSSYHSKQGFIRTSPPALALDMSREFIEACVELGIPRTADFNAPDGRYGAGYYHFNTRDGVRESAAKAFLGPILDSKTAESKRENFRLMLDTTVTRISINDDNVTEGVEVRFGNDTGQLIRLAEHGEVIVTAGAINTPKILMLSGLGNQDALKKAGLPLKKHLPRVGMNLQDHPVIGMVFEYKSPRVVDLKADLDSYFTATNAKHTNVSSFGLFGSAGLSTGAFLIPPGATLPEIQLTLFPRKSEPHMSNSAGLDHMTEVVVTIALLHPLARSRVVLIHDENDYVDDNDIDDHLIPRVVSEIPDAKPEHLRHGDVWKISWAIGVVREIAAKLAEKKLIGRELSPGAEITSPKDLNDWVFDNVFRNSHWVGSASMANSEEEGVVDNHLRVFGIQNLRVADASVIPLIPNGNVHSTVVMVANRAAQILREDEAEYRRQYDHEVII</sequence>
<dbReference type="PANTHER" id="PTHR11552">
    <property type="entry name" value="GLUCOSE-METHANOL-CHOLINE GMC OXIDOREDUCTASE"/>
    <property type="match status" value="1"/>
</dbReference>
<dbReference type="InterPro" id="IPR036188">
    <property type="entry name" value="FAD/NAD-bd_sf"/>
</dbReference>
<keyword evidence="4 5" id="KW-0274">FAD</keyword>
<dbReference type="Proteomes" id="UP000028582">
    <property type="component" value="Unassembled WGS sequence"/>
</dbReference>
<feature type="binding site" evidence="5">
    <location>
        <position position="313"/>
    </location>
    <ligand>
        <name>FAD</name>
        <dbReference type="ChEBI" id="CHEBI:57692"/>
    </ligand>
</feature>
<dbReference type="AlphaFoldDB" id="A0A081AT92"/>
<evidence type="ECO:0000256" key="4">
    <source>
        <dbReference type="ARBA" id="ARBA00022827"/>
    </source>
</evidence>
<dbReference type="Pfam" id="PF05199">
    <property type="entry name" value="GMC_oxred_C"/>
    <property type="match status" value="1"/>
</dbReference>
<dbReference type="InterPro" id="IPR007867">
    <property type="entry name" value="GMC_OxRtase_C"/>
</dbReference>
<dbReference type="PANTHER" id="PTHR11552:SF147">
    <property type="entry name" value="CHOLINE DEHYDROGENASE, MITOCHONDRIAL"/>
    <property type="match status" value="1"/>
</dbReference>
<comment type="similarity">
    <text evidence="2">Belongs to the GMC oxidoreductase family.</text>
</comment>
<keyword evidence="6" id="KW-0812">Transmembrane</keyword>
<accession>A0A081AT92</accession>
<keyword evidence="6" id="KW-0472">Membrane</keyword>
<evidence type="ECO:0000313" key="9">
    <source>
        <dbReference type="Proteomes" id="UP000028582"/>
    </source>
</evidence>
<evidence type="ECO:0000256" key="5">
    <source>
        <dbReference type="PIRSR" id="PIRSR000137-2"/>
    </source>
</evidence>
<dbReference type="GO" id="GO:0016614">
    <property type="term" value="F:oxidoreductase activity, acting on CH-OH group of donors"/>
    <property type="evidence" value="ECO:0007669"/>
    <property type="project" value="InterPro"/>
</dbReference>
<evidence type="ECO:0000259" key="7">
    <source>
        <dbReference type="PROSITE" id="PS00624"/>
    </source>
</evidence>
<dbReference type="Gene3D" id="3.30.560.10">
    <property type="entry name" value="Glucose Oxidase, domain 3"/>
    <property type="match status" value="1"/>
</dbReference>
<organism evidence="8 9">
    <name type="scientific">Phytophthora nicotianae P1976</name>
    <dbReference type="NCBI Taxonomy" id="1317066"/>
    <lineage>
        <taxon>Eukaryota</taxon>
        <taxon>Sar</taxon>
        <taxon>Stramenopiles</taxon>
        <taxon>Oomycota</taxon>
        <taxon>Peronosporomycetes</taxon>
        <taxon>Peronosporales</taxon>
        <taxon>Peronosporaceae</taxon>
        <taxon>Phytophthora</taxon>
    </lineage>
</organism>
<dbReference type="Pfam" id="PF00732">
    <property type="entry name" value="GMC_oxred_N"/>
    <property type="match status" value="1"/>
</dbReference>
<comment type="cofactor">
    <cofactor evidence="1 5">
        <name>FAD</name>
        <dbReference type="ChEBI" id="CHEBI:57692"/>
    </cofactor>
</comment>
<dbReference type="SUPFAM" id="SSF54373">
    <property type="entry name" value="FAD-linked reductases, C-terminal domain"/>
    <property type="match status" value="1"/>
</dbReference>
<evidence type="ECO:0000256" key="6">
    <source>
        <dbReference type="SAM" id="Phobius"/>
    </source>
</evidence>
<dbReference type="EMBL" id="ANJA01000751">
    <property type="protein sequence ID" value="ETO82103.1"/>
    <property type="molecule type" value="Genomic_DNA"/>
</dbReference>
<evidence type="ECO:0000256" key="2">
    <source>
        <dbReference type="ARBA" id="ARBA00010790"/>
    </source>
</evidence>
<dbReference type="InterPro" id="IPR000172">
    <property type="entry name" value="GMC_OxRdtase_N"/>
</dbReference>
<name>A0A081AT92_PHYNI</name>
<dbReference type="PROSITE" id="PS00624">
    <property type="entry name" value="GMC_OXRED_2"/>
    <property type="match status" value="1"/>
</dbReference>
<dbReference type="OrthoDB" id="269227at2759"/>
<evidence type="ECO:0000256" key="1">
    <source>
        <dbReference type="ARBA" id="ARBA00001974"/>
    </source>
</evidence>
<dbReference type="PIRSF" id="PIRSF000137">
    <property type="entry name" value="Alcohol_oxidase"/>
    <property type="match status" value="1"/>
</dbReference>
<proteinExistence type="inferred from homology"/>
<feature type="transmembrane region" description="Helical" evidence="6">
    <location>
        <begin position="26"/>
        <end position="51"/>
    </location>
</feature>
<evidence type="ECO:0000256" key="3">
    <source>
        <dbReference type="ARBA" id="ARBA00022630"/>
    </source>
</evidence>
<dbReference type="SUPFAM" id="SSF51905">
    <property type="entry name" value="FAD/NAD(P)-binding domain"/>
    <property type="match status" value="1"/>
</dbReference>
<evidence type="ECO:0000313" key="8">
    <source>
        <dbReference type="EMBL" id="ETO82103.1"/>
    </source>
</evidence>
<keyword evidence="3" id="KW-0285">Flavoprotein</keyword>
<comment type="caution">
    <text evidence="8">The sequence shown here is derived from an EMBL/GenBank/DDBJ whole genome shotgun (WGS) entry which is preliminary data.</text>
</comment>
<gene>
    <name evidence="8" type="ORF">F444_03664</name>
</gene>